<proteinExistence type="predicted"/>
<accession>A0AAJ0FV05</accession>
<dbReference type="EMBL" id="JASWJB010000499">
    <property type="protein sequence ID" value="KAK2590040.1"/>
    <property type="molecule type" value="Genomic_DNA"/>
</dbReference>
<dbReference type="InterPro" id="IPR053157">
    <property type="entry name" value="Sterol_Uptake_Regulator"/>
</dbReference>
<protein>
    <recommendedName>
        <fullName evidence="3">Zn(2)-C6 fungal-type domain-containing protein</fullName>
    </recommendedName>
</protein>
<dbReference type="InterPro" id="IPR036864">
    <property type="entry name" value="Zn2-C6_fun-type_DNA-bd_sf"/>
</dbReference>
<evidence type="ECO:0000313" key="4">
    <source>
        <dbReference type="EMBL" id="KAK2590040.1"/>
    </source>
</evidence>
<name>A0AAJ0FV05_9HYPO</name>
<feature type="region of interest" description="Disordered" evidence="2">
    <location>
        <begin position="1"/>
        <end position="24"/>
    </location>
</feature>
<dbReference type="Pfam" id="PF00172">
    <property type="entry name" value="Zn_clus"/>
    <property type="match status" value="1"/>
</dbReference>
<feature type="domain" description="Zn(2)-C6 fungal-type" evidence="3">
    <location>
        <begin position="100"/>
        <end position="124"/>
    </location>
</feature>
<dbReference type="Proteomes" id="UP001251528">
    <property type="component" value="Unassembled WGS sequence"/>
</dbReference>
<evidence type="ECO:0000313" key="5">
    <source>
        <dbReference type="Proteomes" id="UP001251528"/>
    </source>
</evidence>
<gene>
    <name evidence="4" type="ORF">QQS21_012281</name>
</gene>
<reference evidence="4" key="1">
    <citation type="submission" date="2023-06" db="EMBL/GenBank/DDBJ databases">
        <title>Conoideocrella luteorostrata (Hypocreales: Clavicipitaceae), a potential biocontrol fungus for elongate hemlock scale in United States Christmas tree production areas.</title>
        <authorList>
            <person name="Barrett H."/>
            <person name="Lovett B."/>
            <person name="Macias A.M."/>
            <person name="Stajich J.E."/>
            <person name="Kasson M.T."/>
        </authorList>
    </citation>
    <scope>NUCLEOTIDE SEQUENCE</scope>
    <source>
        <strain evidence="4">ARSEF 14590</strain>
    </source>
</reference>
<evidence type="ECO:0000256" key="1">
    <source>
        <dbReference type="ARBA" id="ARBA00023242"/>
    </source>
</evidence>
<comment type="caution">
    <text evidence="4">The sequence shown here is derived from an EMBL/GenBank/DDBJ whole genome shotgun (WGS) entry which is preliminary data.</text>
</comment>
<keyword evidence="5" id="KW-1185">Reference proteome</keyword>
<dbReference type="SUPFAM" id="SSF57701">
    <property type="entry name" value="Zn2/Cys6 DNA-binding domain"/>
    <property type="match status" value="1"/>
</dbReference>
<evidence type="ECO:0000259" key="3">
    <source>
        <dbReference type="Pfam" id="PF00172"/>
    </source>
</evidence>
<dbReference type="InterPro" id="IPR001138">
    <property type="entry name" value="Zn2Cys6_DnaBD"/>
</dbReference>
<keyword evidence="1" id="KW-0539">Nucleus</keyword>
<dbReference type="CDD" id="cd00067">
    <property type="entry name" value="GAL4"/>
    <property type="match status" value="1"/>
</dbReference>
<organism evidence="4 5">
    <name type="scientific">Conoideocrella luteorostrata</name>
    <dbReference type="NCBI Taxonomy" id="1105319"/>
    <lineage>
        <taxon>Eukaryota</taxon>
        <taxon>Fungi</taxon>
        <taxon>Dikarya</taxon>
        <taxon>Ascomycota</taxon>
        <taxon>Pezizomycotina</taxon>
        <taxon>Sordariomycetes</taxon>
        <taxon>Hypocreomycetidae</taxon>
        <taxon>Hypocreales</taxon>
        <taxon>Clavicipitaceae</taxon>
        <taxon>Conoideocrella</taxon>
    </lineage>
</organism>
<feature type="region of interest" description="Disordered" evidence="2">
    <location>
        <begin position="152"/>
        <end position="173"/>
    </location>
</feature>
<dbReference type="PANTHER" id="PTHR47784">
    <property type="entry name" value="STEROL UPTAKE CONTROL PROTEIN 2"/>
    <property type="match status" value="1"/>
</dbReference>
<dbReference type="GO" id="GO:0008270">
    <property type="term" value="F:zinc ion binding"/>
    <property type="evidence" value="ECO:0007669"/>
    <property type="project" value="InterPro"/>
</dbReference>
<sequence>MSGPGPGHVDGSDGALLQPGQKKPAKLFHKKSRTGCQRCRARRVKVSFFNISFSFTSLPLYSIPTCIIELGFMSVHDNNSNNSPTPYLIQIHAHTHHPLQCDELKPICSNCTRLSLTCIYDRTKPSPSSEETTGASMSPAFIPVDHSRASTSTSTNDITIPLHPSTITDPPESESRRKLELSLFHHYFTETGHSIALDQASFPFIVSIISNMALRSDALLYSVYVVAALHIFKKSKNTDQQALQHCGTYLNMSIRELTHQIEHLSAENVDEVCMTSSMLRIYTFVRLQDRELTRPYAPPMQWLRTTLTSSSVFRQAAELTARSPSSAGMQMIGIVAHLLGEGGDRSHSDGLLHLVRREKPHELVESWDENIEDAYLATLNYIGRVWKAMQDGDPPGSVARRLIVFPLLVDSRFVDMVEERRPRALVIMAHYFALLSMLRGFWWTGDAGPREVRAIDAEVKPEWEPLMAWPLEILRDQIVFTQDMDVNKLSEYAAGLKLQV</sequence>
<dbReference type="GO" id="GO:0001228">
    <property type="term" value="F:DNA-binding transcription activator activity, RNA polymerase II-specific"/>
    <property type="evidence" value="ECO:0007669"/>
    <property type="project" value="TreeGrafter"/>
</dbReference>
<evidence type="ECO:0000256" key="2">
    <source>
        <dbReference type="SAM" id="MobiDB-lite"/>
    </source>
</evidence>
<dbReference type="Gene3D" id="4.10.240.10">
    <property type="entry name" value="Zn(2)-C6 fungal-type DNA-binding domain"/>
    <property type="match status" value="1"/>
</dbReference>
<dbReference type="PANTHER" id="PTHR47784:SF5">
    <property type="entry name" value="STEROL UPTAKE CONTROL PROTEIN 2"/>
    <property type="match status" value="1"/>
</dbReference>
<dbReference type="AlphaFoldDB" id="A0AAJ0FV05"/>